<dbReference type="CDD" id="cd17643">
    <property type="entry name" value="A_NRPS_Cytc1-like"/>
    <property type="match status" value="1"/>
</dbReference>
<dbReference type="SUPFAM" id="SSF47336">
    <property type="entry name" value="ACP-like"/>
    <property type="match status" value="4"/>
</dbReference>
<name>A0A0C5WHJ9_9GAMM</name>
<dbReference type="InterPro" id="IPR023213">
    <property type="entry name" value="CAT-like_dom_sf"/>
</dbReference>
<evidence type="ECO:0000259" key="5">
    <source>
        <dbReference type="PROSITE" id="PS50075"/>
    </source>
</evidence>
<keyword evidence="7" id="KW-1185">Reference proteome</keyword>
<dbReference type="Gene3D" id="3.30.300.30">
    <property type="match status" value="4"/>
</dbReference>
<dbReference type="InterPro" id="IPR045851">
    <property type="entry name" value="AMP-bd_C_sf"/>
</dbReference>
<dbReference type="SMART" id="SM00823">
    <property type="entry name" value="PKS_PP"/>
    <property type="match status" value="4"/>
</dbReference>
<feature type="domain" description="Carrier" evidence="5">
    <location>
        <begin position="2562"/>
        <end position="2636"/>
    </location>
</feature>
<dbReference type="InterPro" id="IPR041464">
    <property type="entry name" value="TubC_N"/>
</dbReference>
<organism evidence="6 7">
    <name type="scientific">Photobacterium gaetbulicola Gung47</name>
    <dbReference type="NCBI Taxonomy" id="658445"/>
    <lineage>
        <taxon>Bacteria</taxon>
        <taxon>Pseudomonadati</taxon>
        <taxon>Pseudomonadota</taxon>
        <taxon>Gammaproteobacteria</taxon>
        <taxon>Vibrionales</taxon>
        <taxon>Vibrionaceae</taxon>
        <taxon>Photobacterium</taxon>
    </lineage>
</organism>
<dbReference type="EMBL" id="CP005973">
    <property type="protein sequence ID" value="AJR06623.1"/>
    <property type="molecule type" value="Genomic_DNA"/>
</dbReference>
<feature type="domain" description="Carrier" evidence="5">
    <location>
        <begin position="4689"/>
        <end position="4764"/>
    </location>
</feature>
<dbReference type="GO" id="GO:0003824">
    <property type="term" value="F:catalytic activity"/>
    <property type="evidence" value="ECO:0007669"/>
    <property type="project" value="InterPro"/>
</dbReference>
<dbReference type="InterPro" id="IPR010071">
    <property type="entry name" value="AA_adenyl_dom"/>
</dbReference>
<accession>A0A0C5WHJ9</accession>
<dbReference type="SUPFAM" id="SSF52777">
    <property type="entry name" value="CoA-dependent acyltransferases"/>
    <property type="match status" value="10"/>
</dbReference>
<reference evidence="6 7" key="1">
    <citation type="submission" date="2013-05" db="EMBL/GenBank/DDBJ databases">
        <title>Complete genome sequence of the lipase-producing bacterium Photobacterium gaetbulicola Gung47.</title>
        <authorList>
            <person name="Kim Y.-O."/>
        </authorList>
    </citation>
    <scope>NUCLEOTIDE SEQUENCE [LARGE SCALE GENOMIC DNA]</scope>
    <source>
        <strain evidence="6 7">Gung47</strain>
    </source>
</reference>
<evidence type="ECO:0000313" key="7">
    <source>
        <dbReference type="Proteomes" id="UP000032303"/>
    </source>
</evidence>
<keyword evidence="2" id="KW-0596">Phosphopantetheine</keyword>
<dbReference type="InterPro" id="IPR006162">
    <property type="entry name" value="Ppantetheine_attach_site"/>
</dbReference>
<dbReference type="Proteomes" id="UP000032303">
    <property type="component" value="Chromosome 1"/>
</dbReference>
<dbReference type="NCBIfam" id="TIGR01733">
    <property type="entry name" value="AA-adenyl-dom"/>
    <property type="match status" value="4"/>
</dbReference>
<dbReference type="InterPro" id="IPR020845">
    <property type="entry name" value="AMP-binding_CS"/>
</dbReference>
<dbReference type="InterPro" id="IPR000873">
    <property type="entry name" value="AMP-dep_synth/lig_dom"/>
</dbReference>
<feature type="domain" description="Carrier" evidence="5">
    <location>
        <begin position="3627"/>
        <end position="3703"/>
    </location>
</feature>
<dbReference type="Gene3D" id="1.10.10.1830">
    <property type="entry name" value="Non-ribosomal peptide synthase, adenylation domain"/>
    <property type="match status" value="1"/>
</dbReference>
<dbReference type="GO" id="GO:0005737">
    <property type="term" value="C:cytoplasm"/>
    <property type="evidence" value="ECO:0007669"/>
    <property type="project" value="TreeGrafter"/>
</dbReference>
<dbReference type="Pfam" id="PF00501">
    <property type="entry name" value="AMP-binding"/>
    <property type="match status" value="4"/>
</dbReference>
<dbReference type="NCBIfam" id="TIGR01720">
    <property type="entry name" value="NRPS-para261"/>
    <property type="match status" value="1"/>
</dbReference>
<dbReference type="InterPro" id="IPR036736">
    <property type="entry name" value="ACP-like_sf"/>
</dbReference>
<dbReference type="Gene3D" id="3.30.559.30">
    <property type="entry name" value="Nonribosomal peptide synthetase, condensation domain"/>
    <property type="match status" value="5"/>
</dbReference>
<dbReference type="OrthoDB" id="9757559at2"/>
<dbReference type="Pfam" id="PF13193">
    <property type="entry name" value="AMP-binding_C"/>
    <property type="match status" value="4"/>
</dbReference>
<sequence>MRGDGCIREYFMSVIELLNELKLSGCKLEVEGSNLRVKGKLPSQFRDQVIAHKKEIISLLGNSRPPTLIKNSRNNANKFPAHNGQRGLWIVSQQEGAEAAYVEPGYRYYLKGNLDQDVLNRAFAELVRRHEIIRTTYQYTDQGLWQNIQPASGFEICSDDLRGCDEQEKSRREKAILEEESCRPFDLEKELMLRVRLIRFSEDEYLLFMVMHHIAMDGWSWRVITAELQSLYNSFAVGIDHALPEPAFQYTDYVHWRSKVQFEQNIAPSIAYWRKKLEGAPELHSLPLDYPRTNYQSFQSHVEQLQLSVAETTSLYQFAREQNVTLFAVLHALLAVVMSRHSGEKDIVVGSPFSGRTNYDFEAMVGFFVNTLVLRTELDGDLTFSDVLAQVSQTLREADQHQGVPFDMLVDKLNYSRSSAYSPVFQVMLVLLNMDLPQLDLEGVEQTSIGQPLYSQTKYDISLVCFEENGQLTLNFEYCSALFKPETLRRLAQHLHNIMACVVDNPRSKLSDIEMLTGEERDRLLTSHTGAMLPESSFCIHHLFEQQAATTPDAIALEHNGGTYSYRVLNQRANLLARTLAAAGVGPDRPVALCMDRTPELIIALLAVLKAGGAYVSVDPKYPQQRQAFILEDSGSHLLITEQAFHGNFPDFEHEIVVLEEHGGFASAPGAEIDSPETGVTPEHLSHLIYTSGSTGKPKGVMVEHRNVIALLDWAFKTYSPEELERVLFSTSLNFDLSVFELWAPLLSGGTVLLVDDVSQLVEESSLTPTLINTVPSALNALIAARAIPDSVETLNVAGEPLSQKLVNSAFSTSPIKRLYNLYGPSEDTTYSTFACFDGALQTEPCIGQPIDHTRAYVLDDELTLLPEGAIGELYLSGAGLARGYLNRDALTRSSFIANPFAGAVNERVATGHERLYKTGDLVRWGANGELEYIGRKDHQVKIRGFRIELGEIESALSGLNGVREQAVIVKSGDSGEKYLAGYVTVAETAEAGRGQAGEVIRSRLKALLPDHMIPAHITLLDSMPLTKNGKVDRLALQAIERVAQPGGTFVAPSTPLEETLLDLWQSVLGSRELGTHTNFFSAGGDSILAIQLVSKARKLGIKLTSQLLFEFQTIAQLAENVKVEQGLSGGEQPPAEGTQTLTPIMHAFFAGNPGQLSGAMNHYNQSMLFNVPELTREDLLRVLEALWQRHDVLRLSFDSKTLAAHYQPFTKAQVSRCLVELDLRDEEESLHQGIIQEAAERAQQQLQLERGELSRCLWIRQAQGDQLLWILHHLVTDGVSWRIIVDDISMACANLVDDSALLPRPGSVSFQDWAERMYGGVNQSRWLVDREYWIGENRVSGYLPPEYDNAQPAVESETEIVTVSLSEAETTDLQRATLSYNTRVNELLLAALTPVLVDWAGGKPLRIEMEGHGRDADDGEIDLGETVGWFTSIYPVSLVELGSIGQQVIAAKEKLRTIPNKGLGYGVLRYLMCDQALLASGQRADIVFNYLGQFAADDRLIALNSPLAGRHVSSQSLRQHKLGINGLVANGCLTFRFDYSNKQYSQSTIAAKANAFIQQLKAVIRHCLASERVYTASDFPLAGLSNEQLASLQRSIPRIDDIYPVTATQHGMLFHSLSNPGTAMYNNILKLGLGPIDVDLFKACWSQLLGRYEVLRTAFTDIGEDTACQVVVQECCPEWQELDWRDNQQLEANLAALIEREKRTSFDLSQAPLMRFTLIRETDESWSFVWLFHHALLDGWSIAMLLDELKELYEAKADPQPSRHSLPVVPYRHYVDWLQSRDIGDASKYWRERLGGFAEVTRLGAANNRKLADGGGKETVHLLLSEQMTRSLKSLAAGASVTLNAVMQGAWALLLSKYSNSGDVVFGQTVSGRSSELNQIERIVGPCINTLPVRVRVPDSDHSLNDWLQSLHSLYRIDEAYGFASLLDIQKWSEVKGGLFDTLLVFENYPSDIFRLDPASAGQGLHYRSIQAVEQNNYPLSVIVVPGDRLSIHIDYSTSYLAPADAERLAHNFKALLSNMAANGAKEVTELSLLDPVLSHLPSQVSDFFDGSECIHSRFEQVVAKTPDAVALVFDGKVMSYRELNRRANRLARQLIDAGVKPDSLVGLHTLRSFELVVGVLGILKSGAAYVPLDPNYPEQRVRYILDDAQLGIIVTDSHFEYAGDNQVVLCIEKAETCEADDNNPEIPGLSGLSLAYVIYTSGSTGNPKGVMVEHGNVVRLFAAADVEFSFDHRDVWTLFHSYAFDFSVWELWGALIYGARLVIVGYEATRSPEQFLDLLCEHRVTVLNQTPSAFYSLSRVAVKSGVKTALRYVVFGGEALDFNSLSDWFASYGDEQPAMINMYGITETTVHVTYQRIRQQDCEQPLSVIGKPLADLCAYVCDAQLNLLPVGVPGELLVGGKGVTRGYLNRPELTRERFIGNKFAPEQADVLYRSGDLVKWLEDGNLEYLGRIDQQVKIRGFRIELGEIESCLRKFPSIKQAAVFALAADGNHKRLVGYFEADKEVTSDQVRSYLSGELPDYMVPSMLIRVDAIPLTNNGKVNREALLALAGEQPSDDVVVPRTDKEMVLADVVGQILNKTQVSLTDNFFAIGGDSILSLRVVTLLKEKGYHCTVSDIFKANTIEQLADVLAVAENANTQRYREMSLLSDAEGARLNAVMRADGISDAYPASAMQAGMAYHAYLEPDSDVYHDVFSFKLALPWDEVCFKNALEIMVSRHELLRTGFVFDTEEGSLIQVVYETAEPQISVFDLRSDPQSKHREIVEGCISQERKTPFDMQDKSLLRLFIHRLDSNQFVLTLSFSHAILDGWSVSRFNIELLQGYTALLNGRQHQFEELPAPYHRFIEQEMDSRRDEDAKQFWSERLSEATVTALPFSEAGAINGERDSFYSDKLDGLKDQLVELAERLDVPLQHLLLAGHFKVLSIMSGDTDVLSGVVSNSRPALPGGDVTLGLFLNTLPLRCQLAQSSWAELITMVSRMATESIAHRMYPISDIQRQTSLEFNKVLFNYTHFHSYEALDSAGIAFEPYAKYEASNLTFVAQFIRMPSAELLLELQYPKHAGNKALIHQLESCYKLVFSSMAEQPEQSHCGVFDNLAELNLQTLPHNSSNAEPQLSVHRMIEQQVTQSPDATALVFDGTEMSYQVLNARANRLARYLIEQGAGHGSLVGVLLERSIDMVVSLLAIMKAGAAYVPLDPAFPADRINSVLADAECAVVICSPITAGLVCDSDIPKISPAEMWPRLDSHYSSKNIDVLVEDSSLAYVIYTSGSTGKPKGVQIEHQALSNFIAAVKARYATTEQDHTLALTTISFDIAALELYLPLVSGAICVLGSREDALSGLRVQTLVERYHIRLIQATPSGYQLLLESGEWRGSSQLQLLCGGEALSVPLAKQLITKGKKLWNQYGPTEATVWVTACEVTRSELEASEGYVALGGWLDNCAGVILNELGECVPLGVPGELYLSGVCLARGYFNRDDLTSACFIRHRLGGMPEQRLYKTGDKVRLNEAGRIEYLGRLDHQVKIRGHRIELGEIQAVLNRHSGVKESTVIADEGRNNKQLFAYFVPLDSAALENGTLIDELYSHLKERLPEYMIPAAVTALPSMPLTPNGKVDRKALPDPELAGGGGGMPLATPTEHQLAAIWQSVLELNERPYADSDFFVLGGHSLLAVKMAVRVRSQFGCELPLKVVLAERKLAQLAEFIDSVAVATCRPTLTKRAVQSRRLPTFAQQRMWFIEQVPNGAGLYNMPMVVNLQGELDIVRLSQVIKRRVLRFEALRTVFDSRGDELEMELLSGDSFELTVTDLSGLSEGDKYPAAQALAERNAKRAFDLSRDVLLRGELVVLAEQQYQLILTMHHIASDGWSWGVFIDEINRDYNNRASGGPELAELPIEVADFAEVQRLWLASEKETLLEYWQQQLADLPVLHSIPADFKRPTVQDYRGSQHHFKLAPALVARLKACCEEQNITLFVLLQTAFSVLLNRYSGESDIVMGTPVAGREYEELENQVGLFVNTVVLRNEVSGDSTIAQQLQQGRLMVSAALEHQAVPFEWLVDSLSPERTTAHTPLFQVLFAMQNVKQPALALNNITAEMVIPQETVSRFDLSLYCHEEEQGIGCFFEYALALFQPETIDRMSRHFENLLVDIAGSMEKKVSELEMLDGRQQRFMLEEWNQTDTAYSKDRLIHHVIEHQVSLTPNAIALSYDGQALSYAELNERANQMAHYLLQHVDSTGPDTLVGVCMERSIEMVISLVAILKAGMAYVPFDPGYPPARLDYMLQDSGVDIVLLQDGLLTASQYRKDVVVDHQFVGTVLAQYPTSNPVLDIGLSDLAYVIYTSGSTGKPKGVMVGHGAILNRLQWMQEVFGLTDQDKVLQKTPFSFDVSVWEFFWPLMYGAQLVVAKPGGHKNSTYLAELIAEQGITTLHFVPSMLQLFVEEPALAKCDSLRYVFCSGEALPYDLQQRFFDMHPTAELHNLYGPTEAAVDVTWWPCQRGANSGRVPIGRPIANIQTLVLDQQLQPVPIGVPGELYLGGVGLARGYRNKPELTDSSFIPHPFTSEASRRLYKTGDKVRWLADGSLEYLGRFDHQIKLRGFRIELGEIESALLEMKEVREAIVMVNQDRGTPLLVAYVVVTSPAKGQDSLSTDELKKHLKAHLPEFLVPAQIIAVAQMPLTPNGKLDRKALPAPDFSEQGTFVSPKTEVEQSLSDIWHQLLSVRSSVDRSFFDVGGHSLLAIKVISLVKQRYPQVNITVQTMFERQTIELLAEEIEQQLYIIENQTSFEKLADMADVLEVEF</sequence>
<dbReference type="PANTHER" id="PTHR45527:SF1">
    <property type="entry name" value="FATTY ACID SYNTHASE"/>
    <property type="match status" value="1"/>
</dbReference>
<dbReference type="Gene3D" id="2.30.38.10">
    <property type="entry name" value="Luciferase, Domain 3"/>
    <property type="match status" value="4"/>
</dbReference>
<dbReference type="HOGENOM" id="CLU_000022_0_8_6"/>
<dbReference type="PROSITE" id="PS50075">
    <property type="entry name" value="CARRIER"/>
    <property type="match status" value="4"/>
</dbReference>
<keyword evidence="3" id="KW-0597">Phosphoprotein</keyword>
<dbReference type="FunFam" id="3.40.50.980:FF:000002">
    <property type="entry name" value="Enterobactin synthetase component F"/>
    <property type="match status" value="2"/>
</dbReference>
<proteinExistence type="predicted"/>
<dbReference type="FunFam" id="3.40.50.12780:FF:000012">
    <property type="entry name" value="Non-ribosomal peptide synthetase"/>
    <property type="match status" value="2"/>
</dbReference>
<dbReference type="Pfam" id="PF00550">
    <property type="entry name" value="PP-binding"/>
    <property type="match status" value="4"/>
</dbReference>
<dbReference type="InterPro" id="IPR009081">
    <property type="entry name" value="PP-bd_ACP"/>
</dbReference>
<dbReference type="Gene3D" id="1.10.1200.10">
    <property type="entry name" value="ACP-like"/>
    <property type="match status" value="4"/>
</dbReference>
<evidence type="ECO:0000256" key="3">
    <source>
        <dbReference type="ARBA" id="ARBA00022553"/>
    </source>
</evidence>
<dbReference type="FunFam" id="3.30.300.30:FF:000010">
    <property type="entry name" value="Enterobactin synthetase component F"/>
    <property type="match status" value="3"/>
</dbReference>
<dbReference type="PROSITE" id="PS00012">
    <property type="entry name" value="PHOSPHOPANTETHEINE"/>
    <property type="match status" value="3"/>
</dbReference>
<dbReference type="KEGG" id="pgb:H744_1c1605"/>
<dbReference type="FunFam" id="3.40.50.980:FF:000001">
    <property type="entry name" value="Non-ribosomal peptide synthetase"/>
    <property type="match status" value="4"/>
</dbReference>
<dbReference type="GO" id="GO:0031177">
    <property type="term" value="F:phosphopantetheine binding"/>
    <property type="evidence" value="ECO:0007669"/>
    <property type="project" value="InterPro"/>
</dbReference>
<dbReference type="Gene3D" id="3.30.559.10">
    <property type="entry name" value="Chloramphenicol acetyltransferase-like domain"/>
    <property type="match status" value="5"/>
</dbReference>
<gene>
    <name evidence="6" type="ORF">H744_1c1605</name>
</gene>
<protein>
    <submittedName>
        <fullName evidence="6">Putative amino acid adenylation domain-containing protein</fullName>
    </submittedName>
</protein>
<dbReference type="CDD" id="cd19543">
    <property type="entry name" value="DCL_NRPS"/>
    <property type="match status" value="1"/>
</dbReference>
<keyword evidence="4" id="KW-0677">Repeat</keyword>
<dbReference type="PANTHER" id="PTHR45527">
    <property type="entry name" value="NONRIBOSOMAL PEPTIDE SYNTHETASE"/>
    <property type="match status" value="1"/>
</dbReference>
<evidence type="ECO:0000256" key="4">
    <source>
        <dbReference type="ARBA" id="ARBA00022737"/>
    </source>
</evidence>
<evidence type="ECO:0000256" key="2">
    <source>
        <dbReference type="ARBA" id="ARBA00022450"/>
    </source>
</evidence>
<dbReference type="Pfam" id="PF00668">
    <property type="entry name" value="Condensation"/>
    <property type="match status" value="5"/>
</dbReference>
<evidence type="ECO:0000313" key="6">
    <source>
        <dbReference type="EMBL" id="AJR06623.1"/>
    </source>
</evidence>
<dbReference type="NCBIfam" id="NF003417">
    <property type="entry name" value="PRK04813.1"/>
    <property type="match status" value="4"/>
</dbReference>
<dbReference type="STRING" id="658445.H744_1c1605"/>
<dbReference type="InterPro" id="IPR044894">
    <property type="entry name" value="TubC_N_sf"/>
</dbReference>
<dbReference type="Pfam" id="PF18563">
    <property type="entry name" value="TubC_N"/>
    <property type="match status" value="1"/>
</dbReference>
<dbReference type="InterPro" id="IPR020806">
    <property type="entry name" value="PKS_PP-bd"/>
</dbReference>
<dbReference type="CDD" id="cd19531">
    <property type="entry name" value="LCL_NRPS-like"/>
    <property type="match status" value="2"/>
</dbReference>
<feature type="domain" description="Carrier" evidence="5">
    <location>
        <begin position="1052"/>
        <end position="1126"/>
    </location>
</feature>
<dbReference type="FunFam" id="2.30.38.10:FF:000001">
    <property type="entry name" value="Non-ribosomal peptide synthetase PvdI"/>
    <property type="match status" value="1"/>
</dbReference>
<dbReference type="GO" id="GO:0044550">
    <property type="term" value="P:secondary metabolite biosynthetic process"/>
    <property type="evidence" value="ECO:0007669"/>
    <property type="project" value="UniProtKB-ARBA"/>
</dbReference>
<dbReference type="PROSITE" id="PS00455">
    <property type="entry name" value="AMP_BINDING"/>
    <property type="match status" value="4"/>
</dbReference>
<evidence type="ECO:0000256" key="1">
    <source>
        <dbReference type="ARBA" id="ARBA00001957"/>
    </source>
</evidence>
<dbReference type="InterPro" id="IPR001242">
    <property type="entry name" value="Condensation_dom"/>
</dbReference>
<dbReference type="SUPFAM" id="SSF56801">
    <property type="entry name" value="Acetyl-CoA synthetase-like"/>
    <property type="match status" value="4"/>
</dbReference>
<dbReference type="InterPro" id="IPR010060">
    <property type="entry name" value="NRPS_synth"/>
</dbReference>
<comment type="cofactor">
    <cofactor evidence="1">
        <name>pantetheine 4'-phosphate</name>
        <dbReference type="ChEBI" id="CHEBI:47942"/>
    </cofactor>
</comment>
<dbReference type="PATRIC" id="fig|658445.3.peg.1735"/>
<dbReference type="Gene3D" id="3.40.50.980">
    <property type="match status" value="8"/>
</dbReference>
<dbReference type="GO" id="GO:0043041">
    <property type="term" value="P:amino acid activation for nonribosomal peptide biosynthetic process"/>
    <property type="evidence" value="ECO:0007669"/>
    <property type="project" value="TreeGrafter"/>
</dbReference>
<dbReference type="InterPro" id="IPR025110">
    <property type="entry name" value="AMP-bd_C"/>
</dbReference>
<dbReference type="CDD" id="cd05930">
    <property type="entry name" value="A_NRPS"/>
    <property type="match status" value="1"/>
</dbReference>